<evidence type="ECO:0000313" key="1">
    <source>
        <dbReference type="EMBL" id="TMS19335.1"/>
    </source>
</evidence>
<sequence>QMRPMSLLCRLGHLMSLMACLLYNTLSPLLGWLWRWLRPRFLRVTSYIVTSARFALGWTEDTGRRRENFEISDDDDDDPPVKSHPVIVTSPEDQQEPLGRVGVAGSLRWPADQPAMRKDTKPAEHQRDEEYDDEDDDEEYRVKTTDELYCCYDSTWETEETQESMHRGPRRPAASRRYYKFSRFESAARDMQNYRHDYPTRPQHWMNPVSNGTPNLNFYLGHEPSVPDGVYIHTFHDVWLGDYQRLEYVHTYIQWLFPLQEPGMNYQASPLTKEEIQGFLENSIAKENLLKSYKLMLDFYGIELCDERTGEVKRAKNWKDRFNNLDAHSHNNLRITRILKCQGTLGYPHYQAPLVRFFLEETLVNGQLQSVKDSVLNYFVFAVLDKKERRSLIEYAYMNYDHKDEFVWCPRKIQTMWSKRF</sequence>
<proteinExistence type="predicted"/>
<gene>
    <name evidence="1" type="ORF">E3U43_003656</name>
</gene>
<dbReference type="Proteomes" id="UP000793456">
    <property type="component" value="Chromosome V"/>
</dbReference>
<dbReference type="EMBL" id="CM011678">
    <property type="protein sequence ID" value="TMS19335.1"/>
    <property type="molecule type" value="Genomic_DNA"/>
</dbReference>
<accession>A0ACD3RIS6</accession>
<name>A0ACD3RIS6_LARCR</name>
<comment type="caution">
    <text evidence="1">The sequence shown here is derived from an EMBL/GenBank/DDBJ whole genome shotgun (WGS) entry which is preliminary data.</text>
</comment>
<protein>
    <submittedName>
        <fullName evidence="1">Uncharacterized protein</fullName>
    </submittedName>
</protein>
<organism evidence="1 2">
    <name type="scientific">Larimichthys crocea</name>
    <name type="common">Large yellow croaker</name>
    <name type="synonym">Pseudosciaena crocea</name>
    <dbReference type="NCBI Taxonomy" id="215358"/>
    <lineage>
        <taxon>Eukaryota</taxon>
        <taxon>Metazoa</taxon>
        <taxon>Chordata</taxon>
        <taxon>Craniata</taxon>
        <taxon>Vertebrata</taxon>
        <taxon>Euteleostomi</taxon>
        <taxon>Actinopterygii</taxon>
        <taxon>Neopterygii</taxon>
        <taxon>Teleostei</taxon>
        <taxon>Neoteleostei</taxon>
        <taxon>Acanthomorphata</taxon>
        <taxon>Eupercaria</taxon>
        <taxon>Sciaenidae</taxon>
        <taxon>Larimichthys</taxon>
    </lineage>
</organism>
<evidence type="ECO:0000313" key="2">
    <source>
        <dbReference type="Proteomes" id="UP000793456"/>
    </source>
</evidence>
<reference evidence="1" key="1">
    <citation type="submission" date="2018-11" db="EMBL/GenBank/DDBJ databases">
        <title>The sequence and de novo assembly of Larimichthys crocea genome using PacBio and Hi-C technologies.</title>
        <authorList>
            <person name="Xu P."/>
            <person name="Chen B."/>
            <person name="Zhou Z."/>
            <person name="Ke Q."/>
            <person name="Wu Y."/>
            <person name="Bai H."/>
            <person name="Pu F."/>
        </authorList>
    </citation>
    <scope>NUCLEOTIDE SEQUENCE</scope>
    <source>
        <tissue evidence="1">Muscle</tissue>
    </source>
</reference>
<feature type="non-terminal residue" evidence="1">
    <location>
        <position position="1"/>
    </location>
</feature>
<keyword evidence="2" id="KW-1185">Reference proteome</keyword>